<evidence type="ECO:0000313" key="5">
    <source>
        <dbReference type="EMBL" id="MFD2800387.1"/>
    </source>
</evidence>
<evidence type="ECO:0000256" key="3">
    <source>
        <dbReference type="ARBA" id="ARBA00023163"/>
    </source>
</evidence>
<keyword evidence="1" id="KW-0805">Transcription regulation</keyword>
<sequence length="213" mass="23106">MSKRQYGQFCGLARAVDLVGERWALLIVRDLLVSPKRFTDLKRGLPRIPTNVLSARLKELEAGGVVERRVRPRPDGSVVYELTDYGRDLEDIVLAFGRWGARSLGEPGPDDILTSDAFVMALRATFHADEARDVAVGYEIRLGDVVVGARVHHGTLDANPGELADADLVIETGPAIRSLLAGEMTAAEALDSGAVAVKGEAALLETFTRIFRL</sequence>
<proteinExistence type="predicted"/>
<dbReference type="SUPFAM" id="SSF46785">
    <property type="entry name" value="Winged helix' DNA-binding domain"/>
    <property type="match status" value="1"/>
</dbReference>
<dbReference type="InterPro" id="IPR036390">
    <property type="entry name" value="WH_DNA-bd_sf"/>
</dbReference>
<protein>
    <submittedName>
        <fullName evidence="5">Winged helix-turn-helix transcriptional regulator</fullName>
    </submittedName>
</protein>
<keyword evidence="6" id="KW-1185">Reference proteome</keyword>
<dbReference type="RefSeq" id="WP_377393931.1">
    <property type="nucleotide sequence ID" value="NZ_JBHSAN010000047.1"/>
</dbReference>
<comment type="caution">
    <text evidence="5">The sequence shown here is derived from an EMBL/GenBank/DDBJ whole genome shotgun (WGS) entry which is preliminary data.</text>
</comment>
<organism evidence="5 6">
    <name type="scientific">Prauserella oleivorans</name>
    <dbReference type="NCBI Taxonomy" id="1478153"/>
    <lineage>
        <taxon>Bacteria</taxon>
        <taxon>Bacillati</taxon>
        <taxon>Actinomycetota</taxon>
        <taxon>Actinomycetes</taxon>
        <taxon>Pseudonocardiales</taxon>
        <taxon>Pseudonocardiaceae</taxon>
        <taxon>Prauserella</taxon>
    </lineage>
</organism>
<evidence type="ECO:0000256" key="1">
    <source>
        <dbReference type="ARBA" id="ARBA00023015"/>
    </source>
</evidence>
<accession>A0ABW5W9B4</accession>
<dbReference type="PANTHER" id="PTHR33204:SF18">
    <property type="entry name" value="TRANSCRIPTIONAL REGULATORY PROTEIN"/>
    <property type="match status" value="1"/>
</dbReference>
<gene>
    <name evidence="5" type="ORF">ACFS2C_13370</name>
</gene>
<dbReference type="Proteomes" id="UP001597478">
    <property type="component" value="Unassembled WGS sequence"/>
</dbReference>
<evidence type="ECO:0000259" key="4">
    <source>
        <dbReference type="PROSITE" id="PS51118"/>
    </source>
</evidence>
<dbReference type="Gene3D" id="3.30.1050.10">
    <property type="entry name" value="SCP2 sterol-binding domain"/>
    <property type="match status" value="1"/>
</dbReference>
<name>A0ABW5W9B4_9PSEU</name>
<dbReference type="PROSITE" id="PS51118">
    <property type="entry name" value="HTH_HXLR"/>
    <property type="match status" value="1"/>
</dbReference>
<evidence type="ECO:0000313" key="6">
    <source>
        <dbReference type="Proteomes" id="UP001597478"/>
    </source>
</evidence>
<keyword evidence="2" id="KW-0238">DNA-binding</keyword>
<evidence type="ECO:0000256" key="2">
    <source>
        <dbReference type="ARBA" id="ARBA00023125"/>
    </source>
</evidence>
<dbReference type="InterPro" id="IPR036527">
    <property type="entry name" value="SCP2_sterol-bd_dom_sf"/>
</dbReference>
<feature type="domain" description="HTH hxlR-type" evidence="4">
    <location>
        <begin position="10"/>
        <end position="108"/>
    </location>
</feature>
<dbReference type="PANTHER" id="PTHR33204">
    <property type="entry name" value="TRANSCRIPTIONAL REGULATOR, MARR FAMILY"/>
    <property type="match status" value="1"/>
</dbReference>
<dbReference type="InterPro" id="IPR002577">
    <property type="entry name" value="HTH_HxlR"/>
</dbReference>
<dbReference type="EMBL" id="JBHUOF010000015">
    <property type="protein sequence ID" value="MFD2800387.1"/>
    <property type="molecule type" value="Genomic_DNA"/>
</dbReference>
<keyword evidence="3" id="KW-0804">Transcription</keyword>
<dbReference type="Pfam" id="PF01638">
    <property type="entry name" value="HxlR"/>
    <property type="match status" value="1"/>
</dbReference>
<dbReference type="Gene3D" id="1.10.10.10">
    <property type="entry name" value="Winged helix-like DNA-binding domain superfamily/Winged helix DNA-binding domain"/>
    <property type="match status" value="1"/>
</dbReference>
<reference evidence="6" key="1">
    <citation type="journal article" date="2019" name="Int. J. Syst. Evol. Microbiol.">
        <title>The Global Catalogue of Microorganisms (GCM) 10K type strain sequencing project: providing services to taxonomists for standard genome sequencing and annotation.</title>
        <authorList>
            <consortium name="The Broad Institute Genomics Platform"/>
            <consortium name="The Broad Institute Genome Sequencing Center for Infectious Disease"/>
            <person name="Wu L."/>
            <person name="Ma J."/>
        </authorList>
    </citation>
    <scope>NUCLEOTIDE SEQUENCE [LARGE SCALE GENOMIC DNA]</scope>
    <source>
        <strain evidence="6">IBRC-M 10906</strain>
    </source>
</reference>
<dbReference type="InterPro" id="IPR036388">
    <property type="entry name" value="WH-like_DNA-bd_sf"/>
</dbReference>